<comment type="caution">
    <text evidence="2">The sequence shown here is derived from an EMBL/GenBank/DDBJ whole genome shotgun (WGS) entry which is preliminary data.</text>
</comment>
<dbReference type="HOGENOM" id="CLU_073107_2_0_1"/>
<dbReference type="Pfam" id="PF24086">
    <property type="entry name" value="DUF7371"/>
    <property type="match status" value="1"/>
</dbReference>
<dbReference type="VEuPathDB" id="FungiDB:SAPIO_CDS1776"/>
<keyword evidence="3" id="KW-1185">Reference proteome</keyword>
<dbReference type="InterPro" id="IPR055795">
    <property type="entry name" value="DUF7371"/>
</dbReference>
<dbReference type="GeneID" id="27720848"/>
<name>A0A084GDQ0_PSEDA</name>
<protein>
    <recommendedName>
        <fullName evidence="1">DUF7371 domain-containing protein</fullName>
    </recommendedName>
</protein>
<evidence type="ECO:0000313" key="2">
    <source>
        <dbReference type="EMBL" id="KEZ45462.1"/>
    </source>
</evidence>
<dbReference type="EMBL" id="JOWA01000077">
    <property type="protein sequence ID" value="KEZ45462.1"/>
    <property type="molecule type" value="Genomic_DNA"/>
</dbReference>
<organism evidence="2 3">
    <name type="scientific">Pseudallescheria apiosperma</name>
    <name type="common">Scedosporium apiospermum</name>
    <dbReference type="NCBI Taxonomy" id="563466"/>
    <lineage>
        <taxon>Eukaryota</taxon>
        <taxon>Fungi</taxon>
        <taxon>Dikarya</taxon>
        <taxon>Ascomycota</taxon>
        <taxon>Pezizomycotina</taxon>
        <taxon>Sordariomycetes</taxon>
        <taxon>Hypocreomycetidae</taxon>
        <taxon>Microascales</taxon>
        <taxon>Microascaceae</taxon>
        <taxon>Scedosporium</taxon>
    </lineage>
</organism>
<dbReference type="OrthoDB" id="5385013at2759"/>
<reference evidence="2 3" key="1">
    <citation type="journal article" date="2014" name="Genome Announc.">
        <title>Draft genome sequence of the pathogenic fungus Scedosporium apiospermum.</title>
        <authorList>
            <person name="Vandeputte P."/>
            <person name="Ghamrawi S."/>
            <person name="Rechenmann M."/>
            <person name="Iltis A."/>
            <person name="Giraud S."/>
            <person name="Fleury M."/>
            <person name="Thornton C."/>
            <person name="Delhaes L."/>
            <person name="Meyer W."/>
            <person name="Papon N."/>
            <person name="Bouchara J.P."/>
        </authorList>
    </citation>
    <scope>NUCLEOTIDE SEQUENCE [LARGE SCALE GENOMIC DNA]</scope>
    <source>
        <strain evidence="2 3">IHEM 14462</strain>
    </source>
</reference>
<feature type="domain" description="DUF7371" evidence="1">
    <location>
        <begin position="2"/>
        <end position="182"/>
    </location>
</feature>
<dbReference type="AlphaFoldDB" id="A0A084GDQ0"/>
<evidence type="ECO:0000313" key="3">
    <source>
        <dbReference type="Proteomes" id="UP000028545"/>
    </source>
</evidence>
<dbReference type="Proteomes" id="UP000028545">
    <property type="component" value="Unassembled WGS sequence"/>
</dbReference>
<sequence>MTFNFDDIPTGQLLNPYLNFWFSEGFLVQRASESPYESVAGAQLAEFIPAPLSNGRFNSTHDLAMISVGPQSSNTCFQFNLQSLSLGCASNRTFQDCHFWIWGLRHNSTTGREENVVASQDVPTLACTRPRCNLTTKEFYGSYKNLTSIIIQIRSGGKSRLWWADNLVVEWADDSCAATKCREKGVFALEGISS</sequence>
<proteinExistence type="predicted"/>
<accession>A0A084GDQ0</accession>
<dbReference type="RefSeq" id="XP_016645261.1">
    <property type="nucleotide sequence ID" value="XM_016784964.1"/>
</dbReference>
<gene>
    <name evidence="2" type="ORF">SAPIO_CDS1776</name>
</gene>
<dbReference type="KEGG" id="sapo:SAPIO_CDS1776"/>
<evidence type="ECO:0000259" key="1">
    <source>
        <dbReference type="Pfam" id="PF24086"/>
    </source>
</evidence>